<proteinExistence type="predicted"/>
<dbReference type="EMBL" id="LAZR01012467">
    <property type="protein sequence ID" value="KKM26668.1"/>
    <property type="molecule type" value="Genomic_DNA"/>
</dbReference>
<gene>
    <name evidence="1" type="ORF">LCGC14_1582320</name>
</gene>
<organism evidence="1">
    <name type="scientific">marine sediment metagenome</name>
    <dbReference type="NCBI Taxonomy" id="412755"/>
    <lineage>
        <taxon>unclassified sequences</taxon>
        <taxon>metagenomes</taxon>
        <taxon>ecological metagenomes</taxon>
    </lineage>
</organism>
<name>A0A0F9KX25_9ZZZZ</name>
<accession>A0A0F9KX25</accession>
<dbReference type="AlphaFoldDB" id="A0A0F9KX25"/>
<comment type="caution">
    <text evidence="1">The sequence shown here is derived from an EMBL/GenBank/DDBJ whole genome shotgun (WGS) entry which is preliminary data.</text>
</comment>
<evidence type="ECO:0000313" key="1">
    <source>
        <dbReference type="EMBL" id="KKM26668.1"/>
    </source>
</evidence>
<protein>
    <submittedName>
        <fullName evidence="1">Uncharacterized protein</fullName>
    </submittedName>
</protein>
<reference evidence="1" key="1">
    <citation type="journal article" date="2015" name="Nature">
        <title>Complex archaea that bridge the gap between prokaryotes and eukaryotes.</title>
        <authorList>
            <person name="Spang A."/>
            <person name="Saw J.H."/>
            <person name="Jorgensen S.L."/>
            <person name="Zaremba-Niedzwiedzka K."/>
            <person name="Martijn J."/>
            <person name="Lind A.E."/>
            <person name="van Eijk R."/>
            <person name="Schleper C."/>
            <person name="Guy L."/>
            <person name="Ettema T.J."/>
        </authorList>
    </citation>
    <scope>NUCLEOTIDE SEQUENCE</scope>
</reference>
<sequence length="62" mass="7153">MAKTLTTDLIGLEVVLDTYPKTQLIGKHGRIRGTLVRDKEVRLVVEVEKYLHEVWLHEVVLT</sequence>